<dbReference type="GO" id="GO:0005886">
    <property type="term" value="C:plasma membrane"/>
    <property type="evidence" value="ECO:0007669"/>
    <property type="project" value="TreeGrafter"/>
</dbReference>
<evidence type="ECO:0000313" key="6">
    <source>
        <dbReference type="EMBL" id="BDU72802.1"/>
    </source>
</evidence>
<keyword evidence="2 5" id="KW-0812">Transmembrane</keyword>
<dbReference type="AlphaFoldDB" id="A0AA48K9Z0"/>
<dbReference type="InterPro" id="IPR001694">
    <property type="entry name" value="NADH_UbQ_OxRdtase_su1/FPO"/>
</dbReference>
<feature type="transmembrane region" description="Helical" evidence="5">
    <location>
        <begin position="140"/>
        <end position="167"/>
    </location>
</feature>
<feature type="transmembrane region" description="Helical" evidence="5">
    <location>
        <begin position="269"/>
        <end position="288"/>
    </location>
</feature>
<sequence length="293" mass="30395">MTRLFLALLVFPGLLYAVPMGWLMLGSERKVVARLQGRVGPPLTQGFYDFVKLLAKAPVPRAETFLLTLLPILAVASTLGALALLPVGAGGFTGDLIVFVGLLEMAPLCSVLAGFASRSVYGEVGATREAVLGISGNVPFLAALLALASAAGSLQLAAVAGGAPWVVRGPALLALLACLPVKLRMNPFSVANAEQEILAGPLTEMDGPRLALWELAHALEWVVLAGLVAVLVVPGRGGAFVLVSFAVVPLLGTLAAATARFKIDQAARFLWIWAVLAAVLAFFAAMAVRHGSL</sequence>
<keyword evidence="7" id="KW-1185">Reference proteome</keyword>
<proteinExistence type="predicted"/>
<name>A0AA48K9Z0_9BACT</name>
<keyword evidence="4 5" id="KW-0472">Membrane</keyword>
<evidence type="ECO:0000313" key="7">
    <source>
        <dbReference type="Proteomes" id="UP001238179"/>
    </source>
</evidence>
<feature type="transmembrane region" description="Helical" evidence="5">
    <location>
        <begin position="210"/>
        <end position="233"/>
    </location>
</feature>
<evidence type="ECO:0000256" key="2">
    <source>
        <dbReference type="ARBA" id="ARBA00022692"/>
    </source>
</evidence>
<feature type="transmembrane region" description="Helical" evidence="5">
    <location>
        <begin position="65"/>
        <end position="85"/>
    </location>
</feature>
<reference evidence="7" key="1">
    <citation type="journal article" date="2023" name="Int. J. Syst. Evol. Microbiol.">
        <title>Mesoterricola silvestris gen. nov., sp. nov., Mesoterricola sediminis sp. nov., Geothrix oryzae sp. nov., Geothrix edaphica sp. nov., Geothrix rubra sp. nov., and Geothrix limicola sp. nov., six novel members of Acidobacteriota isolated from soils.</title>
        <authorList>
            <person name="Itoh H."/>
            <person name="Sugisawa Y."/>
            <person name="Mise K."/>
            <person name="Xu Z."/>
            <person name="Kuniyasu M."/>
            <person name="Ushijima N."/>
            <person name="Kawano K."/>
            <person name="Kobayashi E."/>
            <person name="Shiratori Y."/>
            <person name="Masuda Y."/>
            <person name="Senoo K."/>
        </authorList>
    </citation>
    <scope>NUCLEOTIDE SEQUENCE [LARGE SCALE GENOMIC DNA]</scope>
    <source>
        <strain evidence="7">W79</strain>
    </source>
</reference>
<dbReference type="PANTHER" id="PTHR43359">
    <property type="entry name" value="FORMATE HYDROGENLYASE SUBUNIT 4"/>
    <property type="match status" value="1"/>
</dbReference>
<dbReference type="PANTHER" id="PTHR43359:SF1">
    <property type="entry name" value="FORMATE HYDROGENLYASE SUBUNIT 4-RELATED"/>
    <property type="match status" value="1"/>
</dbReference>
<comment type="subcellular location">
    <subcellularLocation>
        <location evidence="1">Membrane</location>
        <topology evidence="1">Multi-pass membrane protein</topology>
    </subcellularLocation>
</comment>
<feature type="transmembrane region" description="Helical" evidence="5">
    <location>
        <begin position="239"/>
        <end position="257"/>
    </location>
</feature>
<evidence type="ECO:0000256" key="5">
    <source>
        <dbReference type="SAM" id="Phobius"/>
    </source>
</evidence>
<feature type="transmembrane region" description="Helical" evidence="5">
    <location>
        <begin position="97"/>
        <end position="120"/>
    </location>
</feature>
<dbReference type="Pfam" id="PF00146">
    <property type="entry name" value="NADHdh"/>
    <property type="match status" value="1"/>
</dbReference>
<dbReference type="Proteomes" id="UP001238179">
    <property type="component" value="Chromosome"/>
</dbReference>
<dbReference type="InterPro" id="IPR052561">
    <property type="entry name" value="ComplexI_Subunit1"/>
</dbReference>
<accession>A0AA48K9Z0</accession>
<evidence type="ECO:0000256" key="1">
    <source>
        <dbReference type="ARBA" id="ARBA00004141"/>
    </source>
</evidence>
<evidence type="ECO:0000256" key="4">
    <source>
        <dbReference type="ARBA" id="ARBA00023136"/>
    </source>
</evidence>
<organism evidence="6 7">
    <name type="scientific">Mesoterricola silvestris</name>
    <dbReference type="NCBI Taxonomy" id="2927979"/>
    <lineage>
        <taxon>Bacteria</taxon>
        <taxon>Pseudomonadati</taxon>
        <taxon>Acidobacteriota</taxon>
        <taxon>Holophagae</taxon>
        <taxon>Holophagales</taxon>
        <taxon>Holophagaceae</taxon>
        <taxon>Mesoterricola</taxon>
    </lineage>
</organism>
<dbReference type="RefSeq" id="WP_316415714.1">
    <property type="nucleotide sequence ID" value="NZ_AP027080.1"/>
</dbReference>
<dbReference type="EMBL" id="AP027080">
    <property type="protein sequence ID" value="BDU72802.1"/>
    <property type="molecule type" value="Genomic_DNA"/>
</dbReference>
<protein>
    <submittedName>
        <fullName evidence="6">Hydrogenase</fullName>
    </submittedName>
</protein>
<keyword evidence="3 5" id="KW-1133">Transmembrane helix</keyword>
<gene>
    <name evidence="6" type="ORF">METEAL_19760</name>
</gene>
<dbReference type="KEGG" id="msil:METEAL_19760"/>
<evidence type="ECO:0000256" key="3">
    <source>
        <dbReference type="ARBA" id="ARBA00022989"/>
    </source>
</evidence>